<protein>
    <submittedName>
        <fullName evidence="5">Glycosyltransferase</fullName>
    </submittedName>
</protein>
<dbReference type="Pfam" id="PF00535">
    <property type="entry name" value="Glycos_transf_2"/>
    <property type="match status" value="1"/>
</dbReference>
<keyword evidence="3 5" id="KW-0808">Transferase</keyword>
<sequence length="312" mass="35023">MKEMVDVIAVVVTHNRKRLLLRCLRAIFSQTSKVTKVIVVDNASSDGTKDFIFSASEFSDEEKQRMLWTALEKNLGGSGGFSVGVERAIAQKPDFLWLMDDDGFPSENCLSKLLKLSSPFSFISPVVLSDKDKSSLSFPLRIRGSLKILENLADVRSLESNVIEGVVAPFNGTLISSDLIAKIGYPDKNFFIWGDEVDYTERARAAGAKIFTVSNSLYFHPKGQNVGNPMFFGLIRFNEPNSRIKLYCYCRNNVYNLRRYNGITKAALFSIKVLWYYTLTKFNREGLSIAICGLIDGITGNFKNHQKFLSSV</sequence>
<feature type="domain" description="Glycosyltransferase 2-like" evidence="4">
    <location>
        <begin position="10"/>
        <end position="116"/>
    </location>
</feature>
<dbReference type="Proteomes" id="UP000462362">
    <property type="component" value="Unassembled WGS sequence"/>
</dbReference>
<organism evidence="5 6">
    <name type="scientific">Parasutterella excrementihominis</name>
    <dbReference type="NCBI Taxonomy" id="487175"/>
    <lineage>
        <taxon>Bacteria</taxon>
        <taxon>Pseudomonadati</taxon>
        <taxon>Pseudomonadota</taxon>
        <taxon>Betaproteobacteria</taxon>
        <taxon>Burkholderiales</taxon>
        <taxon>Sutterellaceae</taxon>
        <taxon>Parasutterella</taxon>
    </lineage>
</organism>
<reference evidence="5 6" key="1">
    <citation type="journal article" date="2019" name="Nat. Med.">
        <title>A library of human gut bacterial isolates paired with longitudinal multiomics data enables mechanistic microbiome research.</title>
        <authorList>
            <person name="Poyet M."/>
            <person name="Groussin M."/>
            <person name="Gibbons S.M."/>
            <person name="Avila-Pacheco J."/>
            <person name="Jiang X."/>
            <person name="Kearney S.M."/>
            <person name="Perrotta A.R."/>
            <person name="Berdy B."/>
            <person name="Zhao S."/>
            <person name="Lieberman T.D."/>
            <person name="Swanson P.K."/>
            <person name="Smith M."/>
            <person name="Roesemann S."/>
            <person name="Alexander J.E."/>
            <person name="Rich S.A."/>
            <person name="Livny J."/>
            <person name="Vlamakis H."/>
            <person name="Clish C."/>
            <person name="Bullock K."/>
            <person name="Deik A."/>
            <person name="Scott J."/>
            <person name="Pierce K.A."/>
            <person name="Xavier R.J."/>
            <person name="Alm E.J."/>
        </authorList>
    </citation>
    <scope>NUCLEOTIDE SEQUENCE [LARGE SCALE GENOMIC DNA]</scope>
    <source>
        <strain evidence="5 6">BIOML-A2</strain>
    </source>
</reference>
<evidence type="ECO:0000256" key="2">
    <source>
        <dbReference type="ARBA" id="ARBA00022676"/>
    </source>
</evidence>
<dbReference type="InterPro" id="IPR001173">
    <property type="entry name" value="Glyco_trans_2-like"/>
</dbReference>
<proteinExistence type="inferred from homology"/>
<dbReference type="GO" id="GO:0016757">
    <property type="term" value="F:glycosyltransferase activity"/>
    <property type="evidence" value="ECO:0007669"/>
    <property type="project" value="UniProtKB-KW"/>
</dbReference>
<accession>A0A6I3S8Q9</accession>
<dbReference type="InterPro" id="IPR029044">
    <property type="entry name" value="Nucleotide-diphossugar_trans"/>
</dbReference>
<dbReference type="PANTHER" id="PTHR43179:SF12">
    <property type="entry name" value="GALACTOFURANOSYLTRANSFERASE GLFT2"/>
    <property type="match status" value="1"/>
</dbReference>
<dbReference type="AlphaFoldDB" id="A0A6I3S8Q9"/>
<evidence type="ECO:0000256" key="3">
    <source>
        <dbReference type="ARBA" id="ARBA00022679"/>
    </source>
</evidence>
<evidence type="ECO:0000259" key="4">
    <source>
        <dbReference type="Pfam" id="PF00535"/>
    </source>
</evidence>
<dbReference type="SUPFAM" id="SSF53448">
    <property type="entry name" value="Nucleotide-diphospho-sugar transferases"/>
    <property type="match status" value="1"/>
</dbReference>
<evidence type="ECO:0000313" key="5">
    <source>
        <dbReference type="EMBL" id="MTU43923.1"/>
    </source>
</evidence>
<comment type="similarity">
    <text evidence="1">Belongs to the glycosyltransferase 2 family.</text>
</comment>
<dbReference type="EMBL" id="WNCL01000035">
    <property type="protein sequence ID" value="MTU43923.1"/>
    <property type="molecule type" value="Genomic_DNA"/>
</dbReference>
<name>A0A6I3S8Q9_9BURK</name>
<dbReference type="PANTHER" id="PTHR43179">
    <property type="entry name" value="RHAMNOSYLTRANSFERASE WBBL"/>
    <property type="match status" value="1"/>
</dbReference>
<dbReference type="RefSeq" id="WP_149879658.1">
    <property type="nucleotide sequence ID" value="NZ_WNCA01000063.1"/>
</dbReference>
<keyword evidence="2" id="KW-0328">Glycosyltransferase</keyword>
<evidence type="ECO:0000313" key="6">
    <source>
        <dbReference type="Proteomes" id="UP000462362"/>
    </source>
</evidence>
<comment type="caution">
    <text evidence="5">The sequence shown here is derived from an EMBL/GenBank/DDBJ whole genome shotgun (WGS) entry which is preliminary data.</text>
</comment>
<gene>
    <name evidence="5" type="ORF">GMD42_09925</name>
</gene>
<dbReference type="Gene3D" id="3.90.550.10">
    <property type="entry name" value="Spore Coat Polysaccharide Biosynthesis Protein SpsA, Chain A"/>
    <property type="match status" value="1"/>
</dbReference>
<evidence type="ECO:0000256" key="1">
    <source>
        <dbReference type="ARBA" id="ARBA00006739"/>
    </source>
</evidence>